<evidence type="ECO:0000259" key="2">
    <source>
        <dbReference type="Pfam" id="PF08327"/>
    </source>
</evidence>
<dbReference type="Proteomes" id="UP000198379">
    <property type="component" value="Unassembled WGS sequence"/>
</dbReference>
<accession>A0A239DCA4</accession>
<feature type="domain" description="Activator of Hsp90 ATPase homologue 1/2-like C-terminal" evidence="2">
    <location>
        <begin position="13"/>
        <end position="134"/>
    </location>
</feature>
<dbReference type="EMBL" id="FZNY01000010">
    <property type="protein sequence ID" value="SNS29511.1"/>
    <property type="molecule type" value="Genomic_DNA"/>
</dbReference>
<protein>
    <submittedName>
        <fullName evidence="3">Uncharacterized conserved protein YndB, AHSA1/START domain</fullName>
    </submittedName>
</protein>
<dbReference type="SUPFAM" id="SSF55961">
    <property type="entry name" value="Bet v1-like"/>
    <property type="match status" value="1"/>
</dbReference>
<organism evidence="3 4">
    <name type="scientific">Dokdonia pacifica</name>
    <dbReference type="NCBI Taxonomy" id="1627892"/>
    <lineage>
        <taxon>Bacteria</taxon>
        <taxon>Pseudomonadati</taxon>
        <taxon>Bacteroidota</taxon>
        <taxon>Flavobacteriia</taxon>
        <taxon>Flavobacteriales</taxon>
        <taxon>Flavobacteriaceae</taxon>
        <taxon>Dokdonia</taxon>
    </lineage>
</organism>
<dbReference type="InterPro" id="IPR023393">
    <property type="entry name" value="START-like_dom_sf"/>
</dbReference>
<proteinExistence type="inferred from homology"/>
<dbReference type="CDD" id="cd07814">
    <property type="entry name" value="SRPBCC_CalC_Aha1-like"/>
    <property type="match status" value="1"/>
</dbReference>
<dbReference type="OrthoDB" id="2355173at2"/>
<name>A0A239DCA4_9FLAO</name>
<dbReference type="Pfam" id="PF08327">
    <property type="entry name" value="AHSA1"/>
    <property type="match status" value="1"/>
</dbReference>
<reference evidence="3 4" key="1">
    <citation type="submission" date="2017-06" db="EMBL/GenBank/DDBJ databases">
        <authorList>
            <person name="Kim H.J."/>
            <person name="Triplett B.A."/>
        </authorList>
    </citation>
    <scope>NUCLEOTIDE SEQUENCE [LARGE SCALE GENOMIC DNA]</scope>
    <source>
        <strain evidence="3 4">DSM 25597</strain>
    </source>
</reference>
<dbReference type="RefSeq" id="WP_089373703.1">
    <property type="nucleotide sequence ID" value="NZ_BMEP01000010.1"/>
</dbReference>
<keyword evidence="4" id="KW-1185">Reference proteome</keyword>
<evidence type="ECO:0000256" key="1">
    <source>
        <dbReference type="ARBA" id="ARBA00006817"/>
    </source>
</evidence>
<dbReference type="AlphaFoldDB" id="A0A239DCA4"/>
<comment type="similarity">
    <text evidence="1">Belongs to the AHA1 family.</text>
</comment>
<evidence type="ECO:0000313" key="3">
    <source>
        <dbReference type="EMBL" id="SNS29511.1"/>
    </source>
</evidence>
<dbReference type="Gene3D" id="3.30.530.20">
    <property type="match status" value="1"/>
</dbReference>
<gene>
    <name evidence="3" type="ORF">SAMN06265376_11079</name>
</gene>
<evidence type="ECO:0000313" key="4">
    <source>
        <dbReference type="Proteomes" id="UP000198379"/>
    </source>
</evidence>
<sequence>MKDIISKEQLFNHPIQKVWDAITNQEQISTWFIPATFKAEKGFQYSFNAAGGECSPIRGEVLEATPYTLIYSWIVTENPMETIVKWVLEEVEGGTKLYLEHSGISNYHGETAIEMFQSFNGGWDNCLTGLSGYLKDIVHAG</sequence>
<dbReference type="InterPro" id="IPR013538">
    <property type="entry name" value="ASHA1/2-like_C"/>
</dbReference>